<reference evidence="2 3" key="1">
    <citation type="submission" date="2012-02" db="EMBL/GenBank/DDBJ databases">
        <title>Complete sequence of chromosome of Singulisphaera acidiphila DSM 18658.</title>
        <authorList>
            <consortium name="US DOE Joint Genome Institute (JGI-PGF)"/>
            <person name="Lucas S."/>
            <person name="Copeland A."/>
            <person name="Lapidus A."/>
            <person name="Glavina del Rio T."/>
            <person name="Dalin E."/>
            <person name="Tice H."/>
            <person name="Bruce D."/>
            <person name="Goodwin L."/>
            <person name="Pitluck S."/>
            <person name="Peters L."/>
            <person name="Ovchinnikova G."/>
            <person name="Chertkov O."/>
            <person name="Kyrpides N."/>
            <person name="Mavromatis K."/>
            <person name="Ivanova N."/>
            <person name="Brettin T."/>
            <person name="Detter J.C."/>
            <person name="Han C."/>
            <person name="Larimer F."/>
            <person name="Land M."/>
            <person name="Hauser L."/>
            <person name="Markowitz V."/>
            <person name="Cheng J.-F."/>
            <person name="Hugenholtz P."/>
            <person name="Woyke T."/>
            <person name="Wu D."/>
            <person name="Tindall B."/>
            <person name="Pomrenke H."/>
            <person name="Brambilla E."/>
            <person name="Klenk H.-P."/>
            <person name="Eisen J.A."/>
        </authorList>
    </citation>
    <scope>NUCLEOTIDE SEQUENCE [LARGE SCALE GENOMIC DNA]</scope>
    <source>
        <strain evidence="3">ATCC BAA-1392 / DSM 18658 / VKM B-2454 / MOB10</strain>
    </source>
</reference>
<dbReference type="HOGENOM" id="CLU_924072_0_0_0"/>
<evidence type="ECO:0000256" key="1">
    <source>
        <dbReference type="SAM" id="MobiDB-lite"/>
    </source>
</evidence>
<dbReference type="KEGG" id="saci:Sinac_6726"/>
<name>L0DQ27_SINAD</name>
<organism evidence="2 3">
    <name type="scientific">Singulisphaera acidiphila (strain ATCC BAA-1392 / DSM 18658 / VKM B-2454 / MOB10)</name>
    <dbReference type="NCBI Taxonomy" id="886293"/>
    <lineage>
        <taxon>Bacteria</taxon>
        <taxon>Pseudomonadati</taxon>
        <taxon>Planctomycetota</taxon>
        <taxon>Planctomycetia</taxon>
        <taxon>Isosphaerales</taxon>
        <taxon>Isosphaeraceae</taxon>
        <taxon>Singulisphaera</taxon>
    </lineage>
</organism>
<sequence>MIVGVFSALGSSSVLFAGPALPWSQKLPLILDALTRVFALALIGWLIARLVQALATALDVQAMRVATAESAERLLIAALGRVAEALERSATVAPSRSPVPADPAAEIGKAIQEAKWDHAGTLVREFIAAHPDEPDGSRLARELETSRAVEARSLRGKLDAAREANDPDRVLELRDAFRPLLDADALRTLDQELIRWLMALIQKRLRAGTIRVDVVELAAKVAERFDHTSEGASLRAALPTLRRSAGLCARCGKPYTGIDDACPDCLKAQSLPTFGTEFDPEVDPESTEGDDPDRALFSDDSV</sequence>
<accession>L0DQ27</accession>
<feature type="region of interest" description="Disordered" evidence="1">
    <location>
        <begin position="276"/>
        <end position="302"/>
    </location>
</feature>
<evidence type="ECO:0000313" key="3">
    <source>
        <dbReference type="Proteomes" id="UP000010798"/>
    </source>
</evidence>
<gene>
    <name evidence="2" type="ordered locus">Sinac_6726</name>
</gene>
<feature type="compositionally biased region" description="Acidic residues" evidence="1">
    <location>
        <begin position="278"/>
        <end position="291"/>
    </location>
</feature>
<feature type="compositionally biased region" description="Basic and acidic residues" evidence="1">
    <location>
        <begin position="292"/>
        <end position="302"/>
    </location>
</feature>
<dbReference type="EMBL" id="CP003364">
    <property type="protein sequence ID" value="AGA30796.1"/>
    <property type="molecule type" value="Genomic_DNA"/>
</dbReference>
<keyword evidence="3" id="KW-1185">Reference proteome</keyword>
<dbReference type="eggNOG" id="ENOG50344ZE">
    <property type="taxonomic scope" value="Bacteria"/>
</dbReference>
<proteinExistence type="predicted"/>
<evidence type="ECO:0000313" key="2">
    <source>
        <dbReference type="EMBL" id="AGA30796.1"/>
    </source>
</evidence>
<dbReference type="AlphaFoldDB" id="L0DQ27"/>
<dbReference type="Proteomes" id="UP000010798">
    <property type="component" value="Chromosome"/>
</dbReference>
<protein>
    <submittedName>
        <fullName evidence="2">Uncharacterized protein</fullName>
    </submittedName>
</protein>